<name>A0A8H3QD23_9GLOM</name>
<evidence type="ECO:0000313" key="1">
    <source>
        <dbReference type="EMBL" id="GES76205.1"/>
    </source>
</evidence>
<accession>A0A8H3QD23</accession>
<proteinExistence type="predicted"/>
<dbReference type="Proteomes" id="UP000615446">
    <property type="component" value="Unassembled WGS sequence"/>
</dbReference>
<reference evidence="1" key="1">
    <citation type="submission" date="2019-10" db="EMBL/GenBank/DDBJ databases">
        <title>Conservation and host-specific expression of non-tandemly repeated heterogenous ribosome RNA gene in arbuscular mycorrhizal fungi.</title>
        <authorList>
            <person name="Maeda T."/>
            <person name="Kobayashi Y."/>
            <person name="Nakagawa T."/>
            <person name="Ezawa T."/>
            <person name="Yamaguchi K."/>
            <person name="Bino T."/>
            <person name="Nishimoto Y."/>
            <person name="Shigenobu S."/>
            <person name="Kawaguchi M."/>
        </authorList>
    </citation>
    <scope>NUCLEOTIDE SEQUENCE</scope>
    <source>
        <strain evidence="1">HR1</strain>
    </source>
</reference>
<sequence length="102" mass="11738">MLLMILFELLQESDEFTAIKPHFNRWDMRKRALDNRIPKNIPVHEIGLEISLLSFLTINYVLIDPEISIKSKRDPISKWLDSKENISSLDIIQSSGKGTASI</sequence>
<gene>
    <name evidence="1" type="ORF">RCL2_000361100</name>
</gene>
<dbReference type="AlphaFoldDB" id="A0A8H3QD23"/>
<organism evidence="1 2">
    <name type="scientific">Rhizophagus clarus</name>
    <dbReference type="NCBI Taxonomy" id="94130"/>
    <lineage>
        <taxon>Eukaryota</taxon>
        <taxon>Fungi</taxon>
        <taxon>Fungi incertae sedis</taxon>
        <taxon>Mucoromycota</taxon>
        <taxon>Glomeromycotina</taxon>
        <taxon>Glomeromycetes</taxon>
        <taxon>Glomerales</taxon>
        <taxon>Glomeraceae</taxon>
        <taxon>Rhizophagus</taxon>
    </lineage>
</organism>
<comment type="caution">
    <text evidence="1">The sequence shown here is derived from an EMBL/GenBank/DDBJ whole genome shotgun (WGS) entry which is preliminary data.</text>
</comment>
<evidence type="ECO:0000313" key="2">
    <source>
        <dbReference type="Proteomes" id="UP000615446"/>
    </source>
</evidence>
<protein>
    <submittedName>
        <fullName evidence="1">Uncharacterized protein</fullName>
    </submittedName>
</protein>
<dbReference type="EMBL" id="BLAL01000019">
    <property type="protein sequence ID" value="GES76205.1"/>
    <property type="molecule type" value="Genomic_DNA"/>
</dbReference>